<proteinExistence type="predicted"/>
<evidence type="ECO:0000313" key="1">
    <source>
        <dbReference type="EMBL" id="UPV78695.1"/>
    </source>
</evidence>
<dbReference type="Proteomes" id="UP000830837">
    <property type="component" value="Chromosome"/>
</dbReference>
<dbReference type="EMBL" id="CP096590">
    <property type="protein sequence ID" value="UPV78695.1"/>
    <property type="molecule type" value="Genomic_DNA"/>
</dbReference>
<organism evidence="1 2">
    <name type="scientific">Bacillus rugosus</name>
    <dbReference type="NCBI Taxonomy" id="2715209"/>
    <lineage>
        <taxon>Bacteria</taxon>
        <taxon>Bacillati</taxon>
        <taxon>Bacillota</taxon>
        <taxon>Bacilli</taxon>
        <taxon>Bacillales</taxon>
        <taxon>Bacillaceae</taxon>
        <taxon>Bacillus</taxon>
    </lineage>
</organism>
<accession>A0ACD3ZXE6</accession>
<reference evidence="1" key="1">
    <citation type="submission" date="2022-04" db="EMBL/GenBank/DDBJ databases">
        <title>Complete genome of Bacillus.</title>
        <authorList>
            <person name="Kong X."/>
            <person name="Hou M."/>
        </authorList>
    </citation>
    <scope>NUCLEOTIDE SEQUENCE</scope>
    <source>
        <strain evidence="1">A78.1</strain>
    </source>
</reference>
<evidence type="ECO:0000313" key="2">
    <source>
        <dbReference type="Proteomes" id="UP000830837"/>
    </source>
</evidence>
<sequence length="448" mass="52941">MLFSIVMPVYNSGSYLREAIDSIIDQTINFEENIEIILVENNSTDNSKNICKEYATAFPNNIKIIYQDTPNVSLARNNGLKACENSEFIGFIDSDDKISLNAIAKVLKFFENHTDINLAVLPLFFFDNKYGEHSLNYRFKSEKSIVNITDNYSAIHYHIGGTFFRKKTIKCMGIAFNEQMDFWEDVLFINTFLMKEQKYGLIPDAKYFYRKRKDEGSLVDTSWSKKNRYTFLLINGYGEMIKRSLEEYGEVIPYIQCLILNHVKLFIFQKNNNLVYEVLNEIEQREFFNELHHILKYIDEKLIVNQNMKTYLKEYLISFKRWGYPVNRLIELGKLENEKIIITSWKVDKFSIELTVSFSNEESAINDNNNVYVSYGRKYIEAKLINEKKQKNIVIWGTTVRDRKYSSYQLKLPLGVIFFRFIVKKDNDYIHLQKVNVLTRLFKKLIKI</sequence>
<keyword evidence="2" id="KW-1185">Reference proteome</keyword>
<name>A0ACD3ZXE6_9BACI</name>
<protein>
    <submittedName>
        <fullName evidence="1">Glycosyltransferase family 2 protein</fullName>
    </submittedName>
</protein>
<gene>
    <name evidence="1" type="ORF">M0696_18105</name>
</gene>